<dbReference type="Pfam" id="PF07584">
    <property type="entry name" value="BatA"/>
    <property type="match status" value="1"/>
</dbReference>
<dbReference type="PANTHER" id="PTHR37464:SF1">
    <property type="entry name" value="BLL2463 PROTEIN"/>
    <property type="match status" value="1"/>
</dbReference>
<dbReference type="SUPFAM" id="SSF52317">
    <property type="entry name" value="Class I glutamine amidotransferase-like"/>
    <property type="match status" value="1"/>
</dbReference>
<organism evidence="3 4">
    <name type="scientific">Daejeonella rubra</name>
    <dbReference type="NCBI Taxonomy" id="990371"/>
    <lineage>
        <taxon>Bacteria</taxon>
        <taxon>Pseudomonadati</taxon>
        <taxon>Bacteroidota</taxon>
        <taxon>Sphingobacteriia</taxon>
        <taxon>Sphingobacteriales</taxon>
        <taxon>Sphingobacteriaceae</taxon>
        <taxon>Daejeonella</taxon>
    </lineage>
</organism>
<keyword evidence="1" id="KW-0472">Membrane</keyword>
<reference evidence="4" key="1">
    <citation type="submission" date="2016-10" db="EMBL/GenBank/DDBJ databases">
        <authorList>
            <person name="Varghese N."/>
            <person name="Submissions S."/>
        </authorList>
    </citation>
    <scope>NUCLEOTIDE SEQUENCE [LARGE SCALE GENOMIC DNA]</scope>
    <source>
        <strain evidence="4">DSM 24536</strain>
    </source>
</reference>
<feature type="transmembrane region" description="Helical" evidence="1">
    <location>
        <begin position="652"/>
        <end position="674"/>
    </location>
</feature>
<dbReference type="PANTHER" id="PTHR37464">
    <property type="entry name" value="BLL2463 PROTEIN"/>
    <property type="match status" value="1"/>
</dbReference>
<evidence type="ECO:0000259" key="2">
    <source>
        <dbReference type="Pfam" id="PF07584"/>
    </source>
</evidence>
<keyword evidence="1" id="KW-1133">Transmembrane helix</keyword>
<accession>A0A1G9N0C8</accession>
<dbReference type="RefSeq" id="WP_090699022.1">
    <property type="nucleotide sequence ID" value="NZ_FNHH01000002.1"/>
</dbReference>
<dbReference type="SUPFAM" id="SSF53300">
    <property type="entry name" value="vWA-like"/>
    <property type="match status" value="1"/>
</dbReference>
<dbReference type="InterPro" id="IPR029062">
    <property type="entry name" value="Class_I_gatase-like"/>
</dbReference>
<feature type="transmembrane region" description="Helical" evidence="1">
    <location>
        <begin position="57"/>
        <end position="78"/>
    </location>
</feature>
<dbReference type="EMBL" id="FNHH01000002">
    <property type="protein sequence ID" value="SDL79597.1"/>
    <property type="molecule type" value="Genomic_DNA"/>
</dbReference>
<dbReference type="Gene3D" id="3.40.50.410">
    <property type="entry name" value="von Willebrand factor, type A domain"/>
    <property type="match status" value="1"/>
</dbReference>
<dbReference type="STRING" id="990371.SAMN05421813_102174"/>
<sequence>MRFLSPGFLFALLTIVIPVIIHLFNFRKFKKVYFSNVRFLKNVQIQTSSRQHLKDRLILAARILGLTFLVLAFARPYIPSSLQENASQNQVLSIFIDNSFSMETLNKEGTLLDEAKRRAKEIASAYSLNDKFQLLTNDFEGKYQRLLNLDEFQNAVDEVEISASRRDLGQIISRQKDVFLKEPNSRKTIYVISDFQNNILSEEPVPSDSSVTMRLVRLKSNSQPNVSVDSLWFSSAIHKPGDSEKLIVRLKNNSDEEAVNIPIKLFINKEQKAIGSLSVKARSIATDTLSFSGLKGGWQNAELEITDYPVVFDDKFYFSFNVQQSLPVLVVNGGGENEYLNSVFRSDSFFQLSNSSSGNINYSELDSYPLLILNELPGISEGLSQQLQAYCKGGGNILVFPDLKNDQSALKKFLQSLGTDIPMEVLTAENRVSVINLQHPVFKGVFENVPQKMDLPVVKKYLRYTSLSSTNRQNLLELPGNIAFLSEYAYGNGKIYLSAVPLSTESSNFARHSIFVPIMYQAALLSIRAQNLFYQLNSEQMIELPKITLNPNQNLKLRKDEFEAIPDLRQNGNLSQLYIADQIKQVGNYQLFKNDSLLAILSFNDAGSESDMTYASDKEIRNNFDGKKIELLDPEAGSMENMIKSVNQGSSLWKVCLILALLFFASEILLIRFYNKVQIKPLNN</sequence>
<dbReference type="NCBIfam" id="TIGR02226">
    <property type="entry name" value="two_anch"/>
    <property type="match status" value="1"/>
</dbReference>
<dbReference type="InterPro" id="IPR011933">
    <property type="entry name" value="Double_TM_dom"/>
</dbReference>
<name>A0A1G9N0C8_9SPHI</name>
<dbReference type="Proteomes" id="UP000199226">
    <property type="component" value="Unassembled WGS sequence"/>
</dbReference>
<evidence type="ECO:0000256" key="1">
    <source>
        <dbReference type="SAM" id="Phobius"/>
    </source>
</evidence>
<feature type="domain" description="Aerotolerance regulator N-terminal" evidence="2">
    <location>
        <begin position="1"/>
        <end position="76"/>
    </location>
</feature>
<dbReference type="OrthoDB" id="9810200at2"/>
<dbReference type="InterPro" id="IPR024163">
    <property type="entry name" value="Aerotolerance_reg_N"/>
</dbReference>
<proteinExistence type="predicted"/>
<evidence type="ECO:0000313" key="3">
    <source>
        <dbReference type="EMBL" id="SDL79597.1"/>
    </source>
</evidence>
<evidence type="ECO:0000313" key="4">
    <source>
        <dbReference type="Proteomes" id="UP000199226"/>
    </source>
</evidence>
<gene>
    <name evidence="3" type="ORF">SAMN05421813_102174</name>
</gene>
<protein>
    <submittedName>
        <fullName evidence="3">N-terminal double-transmembrane domain-containing protein</fullName>
    </submittedName>
</protein>
<keyword evidence="1 3" id="KW-0812">Transmembrane</keyword>
<dbReference type="InterPro" id="IPR036465">
    <property type="entry name" value="vWFA_dom_sf"/>
</dbReference>
<keyword evidence="4" id="KW-1185">Reference proteome</keyword>
<feature type="transmembrane region" description="Helical" evidence="1">
    <location>
        <begin position="6"/>
        <end position="26"/>
    </location>
</feature>
<dbReference type="AlphaFoldDB" id="A0A1G9N0C8"/>